<evidence type="ECO:0000256" key="9">
    <source>
        <dbReference type="ARBA" id="ARBA00022840"/>
    </source>
</evidence>
<keyword evidence="10" id="KW-0472">Membrane</keyword>
<dbReference type="CDD" id="cd06225">
    <property type="entry name" value="HAMP"/>
    <property type="match status" value="1"/>
</dbReference>
<organism evidence="13 14">
    <name type="scientific">Vibrio qingdaonensis</name>
    <dbReference type="NCBI Taxonomy" id="2829491"/>
    <lineage>
        <taxon>Bacteria</taxon>
        <taxon>Pseudomonadati</taxon>
        <taxon>Pseudomonadota</taxon>
        <taxon>Gammaproteobacteria</taxon>
        <taxon>Vibrionales</taxon>
        <taxon>Vibrionaceae</taxon>
        <taxon>Vibrio</taxon>
    </lineage>
</organism>
<keyword evidence="14" id="KW-1185">Reference proteome</keyword>
<dbReference type="InterPro" id="IPR004358">
    <property type="entry name" value="Sig_transdc_His_kin-like_C"/>
</dbReference>
<dbReference type="InterPro" id="IPR005467">
    <property type="entry name" value="His_kinase_dom"/>
</dbReference>
<feature type="transmembrane region" description="Helical" evidence="10">
    <location>
        <begin position="9"/>
        <end position="28"/>
    </location>
</feature>
<keyword evidence="6" id="KW-0808">Transferase</keyword>
<dbReference type="PROSITE" id="PS50109">
    <property type="entry name" value="HIS_KIN"/>
    <property type="match status" value="1"/>
</dbReference>
<dbReference type="InterPro" id="IPR003661">
    <property type="entry name" value="HisK_dim/P_dom"/>
</dbReference>
<dbReference type="EC" id="2.7.13.3" evidence="3"/>
<dbReference type="AlphaFoldDB" id="A0A9X3HVV7"/>
<dbReference type="RefSeq" id="WP_265674030.1">
    <property type="nucleotide sequence ID" value="NZ_JAKRRY010000005.1"/>
</dbReference>
<dbReference type="SMART" id="SM00388">
    <property type="entry name" value="HisKA"/>
    <property type="match status" value="1"/>
</dbReference>
<evidence type="ECO:0000256" key="1">
    <source>
        <dbReference type="ARBA" id="ARBA00000085"/>
    </source>
</evidence>
<evidence type="ECO:0000313" key="13">
    <source>
        <dbReference type="EMBL" id="MCW8345623.1"/>
    </source>
</evidence>
<protein>
    <recommendedName>
        <fullName evidence="3">histidine kinase</fullName>
        <ecNumber evidence="3">2.7.13.3</ecNumber>
    </recommendedName>
</protein>
<keyword evidence="4" id="KW-1003">Cell membrane</keyword>
<evidence type="ECO:0000256" key="3">
    <source>
        <dbReference type="ARBA" id="ARBA00012438"/>
    </source>
</evidence>
<gene>
    <name evidence="13" type="ORF">MD535_06320</name>
</gene>
<dbReference type="CDD" id="cd00082">
    <property type="entry name" value="HisKA"/>
    <property type="match status" value="1"/>
</dbReference>
<keyword evidence="10" id="KW-0812">Transmembrane</keyword>
<dbReference type="InterPro" id="IPR050980">
    <property type="entry name" value="2C_sensor_his_kinase"/>
</dbReference>
<dbReference type="Gene3D" id="6.10.340.10">
    <property type="match status" value="1"/>
</dbReference>
<dbReference type="SMART" id="SM00387">
    <property type="entry name" value="HATPase_c"/>
    <property type="match status" value="1"/>
</dbReference>
<evidence type="ECO:0000256" key="7">
    <source>
        <dbReference type="ARBA" id="ARBA00022741"/>
    </source>
</evidence>
<dbReference type="InterPro" id="IPR036097">
    <property type="entry name" value="HisK_dim/P_sf"/>
</dbReference>
<comment type="caution">
    <text evidence="13">The sequence shown here is derived from an EMBL/GenBank/DDBJ whole genome shotgun (WGS) entry which is preliminary data.</text>
</comment>
<dbReference type="Proteomes" id="UP001155587">
    <property type="component" value="Unassembled WGS sequence"/>
</dbReference>
<keyword evidence="9 13" id="KW-0067">ATP-binding</keyword>
<evidence type="ECO:0000256" key="10">
    <source>
        <dbReference type="SAM" id="Phobius"/>
    </source>
</evidence>
<evidence type="ECO:0000256" key="5">
    <source>
        <dbReference type="ARBA" id="ARBA00022553"/>
    </source>
</evidence>
<dbReference type="Gene3D" id="3.30.565.10">
    <property type="entry name" value="Histidine kinase-like ATPase, C-terminal domain"/>
    <property type="match status" value="1"/>
</dbReference>
<dbReference type="GO" id="GO:0000155">
    <property type="term" value="F:phosphorelay sensor kinase activity"/>
    <property type="evidence" value="ECO:0007669"/>
    <property type="project" value="InterPro"/>
</dbReference>
<dbReference type="SUPFAM" id="SSF47384">
    <property type="entry name" value="Homodimeric domain of signal transducing histidine kinase"/>
    <property type="match status" value="1"/>
</dbReference>
<feature type="transmembrane region" description="Helical" evidence="10">
    <location>
        <begin position="139"/>
        <end position="159"/>
    </location>
</feature>
<dbReference type="InterPro" id="IPR003660">
    <property type="entry name" value="HAMP_dom"/>
</dbReference>
<dbReference type="PANTHER" id="PTHR44936">
    <property type="entry name" value="SENSOR PROTEIN CREC"/>
    <property type="match status" value="1"/>
</dbReference>
<dbReference type="Pfam" id="PF00512">
    <property type="entry name" value="HisKA"/>
    <property type="match status" value="1"/>
</dbReference>
<comment type="catalytic activity">
    <reaction evidence="1">
        <text>ATP + protein L-histidine = ADP + protein N-phospho-L-histidine.</text>
        <dbReference type="EC" id="2.7.13.3"/>
    </reaction>
</comment>
<dbReference type="InterPro" id="IPR003594">
    <property type="entry name" value="HATPase_dom"/>
</dbReference>
<evidence type="ECO:0000259" key="11">
    <source>
        <dbReference type="PROSITE" id="PS50109"/>
    </source>
</evidence>
<dbReference type="GO" id="GO:0005524">
    <property type="term" value="F:ATP binding"/>
    <property type="evidence" value="ECO:0007669"/>
    <property type="project" value="UniProtKB-KW"/>
</dbReference>
<dbReference type="Gene3D" id="1.10.287.130">
    <property type="match status" value="1"/>
</dbReference>
<reference evidence="13" key="1">
    <citation type="submission" date="2022-02" db="EMBL/GenBank/DDBJ databases">
        <title>Vibrio sp. nov, a new bacterium isolated from seawater.</title>
        <authorList>
            <person name="Yuan Y."/>
        </authorList>
    </citation>
    <scope>NUCLEOTIDE SEQUENCE</scope>
    <source>
        <strain evidence="13">ZSDZ65</strain>
    </source>
</reference>
<evidence type="ECO:0000313" key="14">
    <source>
        <dbReference type="Proteomes" id="UP001155587"/>
    </source>
</evidence>
<dbReference type="InterPro" id="IPR036890">
    <property type="entry name" value="HATPase_C_sf"/>
</dbReference>
<dbReference type="SUPFAM" id="SSF55874">
    <property type="entry name" value="ATPase domain of HSP90 chaperone/DNA topoisomerase II/histidine kinase"/>
    <property type="match status" value="1"/>
</dbReference>
<evidence type="ECO:0000259" key="12">
    <source>
        <dbReference type="PROSITE" id="PS50885"/>
    </source>
</evidence>
<name>A0A9X3HVV7_9VIBR</name>
<keyword evidence="5" id="KW-0597">Phosphoprotein</keyword>
<feature type="domain" description="Histidine kinase" evidence="11">
    <location>
        <begin position="217"/>
        <end position="468"/>
    </location>
</feature>
<accession>A0A9X3HVV7</accession>
<evidence type="ECO:0000256" key="4">
    <source>
        <dbReference type="ARBA" id="ARBA00022475"/>
    </source>
</evidence>
<dbReference type="SMART" id="SM00304">
    <property type="entry name" value="HAMP"/>
    <property type="match status" value="1"/>
</dbReference>
<proteinExistence type="predicted"/>
<dbReference type="Pfam" id="PF02518">
    <property type="entry name" value="HATPase_c"/>
    <property type="match status" value="1"/>
</dbReference>
<keyword evidence="8" id="KW-0418">Kinase</keyword>
<evidence type="ECO:0000256" key="6">
    <source>
        <dbReference type="ARBA" id="ARBA00022679"/>
    </source>
</evidence>
<sequence length="470" mass="53646">MWRIFVESLIGLILLFGASIVGYEYLIYGKSDPDLVDANLRVEAFRDIMNHVAVNESDERATDLLQMFATKTHRLLDTMPESELPDEIAQYFIEQPNTPFLLDDDDQLWLKFDTNSDYIKMYDDPESELLQAIEFGNQVVWLFFLASFVAFSSGFIWFLSRRLRVLEKTAVEFASGNFDARASERHWIKLGKLNRKFNKMADEIANLMVNNKALTNAVAHELRTPIFRIQWQSEVLLDQVASPEHKKQLQSIIEDTEDMETLVDELLYYARVERPDAVVHLENIDVAAWLQEYEDKWKKDVGVDFSIYVDPSLNIDSALSCSGATTSAKDSSDNNSLLNRLDNPVGHPDNYVPHMSNVDPFLLCRMVVNLLSNAKRYANEKIVIKVQSNEEHLVIQVHDDGCGVPKEHWASLFEPFYRVDKARDRTSGGYGLGLAIVKHIMLRHNGKVSVCDSELGGACFCLIFPHKPAE</sequence>
<evidence type="ECO:0000256" key="8">
    <source>
        <dbReference type="ARBA" id="ARBA00022777"/>
    </source>
</evidence>
<dbReference type="PRINTS" id="PR00344">
    <property type="entry name" value="BCTRLSENSOR"/>
</dbReference>
<dbReference type="GO" id="GO:0005886">
    <property type="term" value="C:plasma membrane"/>
    <property type="evidence" value="ECO:0007669"/>
    <property type="project" value="UniProtKB-SubCell"/>
</dbReference>
<keyword evidence="10" id="KW-1133">Transmembrane helix</keyword>
<dbReference type="PANTHER" id="PTHR44936:SF10">
    <property type="entry name" value="SENSOR PROTEIN RSTB"/>
    <property type="match status" value="1"/>
</dbReference>
<feature type="domain" description="HAMP" evidence="12">
    <location>
        <begin position="157"/>
        <end position="209"/>
    </location>
</feature>
<dbReference type="EMBL" id="JAKRRY010000005">
    <property type="protein sequence ID" value="MCW8345623.1"/>
    <property type="molecule type" value="Genomic_DNA"/>
</dbReference>
<evidence type="ECO:0000256" key="2">
    <source>
        <dbReference type="ARBA" id="ARBA00004651"/>
    </source>
</evidence>
<keyword evidence="7" id="KW-0547">Nucleotide-binding</keyword>
<comment type="subcellular location">
    <subcellularLocation>
        <location evidence="2">Cell membrane</location>
        <topology evidence="2">Multi-pass membrane protein</topology>
    </subcellularLocation>
</comment>
<dbReference type="PROSITE" id="PS50885">
    <property type="entry name" value="HAMP"/>
    <property type="match status" value="1"/>
</dbReference>